<feature type="domain" description="Ketosynthase family 3 (KS3)" evidence="5">
    <location>
        <begin position="4"/>
        <end position="411"/>
    </location>
</feature>
<dbReference type="EMBL" id="CADIKL010000013">
    <property type="protein sequence ID" value="CAB3790023.1"/>
    <property type="molecule type" value="Genomic_DNA"/>
</dbReference>
<dbReference type="Pfam" id="PF00109">
    <property type="entry name" value="ketoacyl-synt"/>
    <property type="match status" value="1"/>
</dbReference>
<keyword evidence="7" id="KW-1185">Reference proteome</keyword>
<dbReference type="SUPFAM" id="SSF53901">
    <property type="entry name" value="Thiolase-like"/>
    <property type="match status" value="1"/>
</dbReference>
<reference evidence="6 7" key="1">
    <citation type="submission" date="2020-04" db="EMBL/GenBank/DDBJ databases">
        <authorList>
            <person name="De Canck E."/>
        </authorList>
    </citation>
    <scope>NUCLEOTIDE SEQUENCE [LARGE SCALE GENOMIC DNA]</scope>
    <source>
        <strain evidence="6 7">LMG 28688</strain>
    </source>
</reference>
<dbReference type="GO" id="GO:0004315">
    <property type="term" value="F:3-oxoacyl-[acyl-carrier-protein] synthase activity"/>
    <property type="evidence" value="ECO:0007669"/>
    <property type="project" value="TreeGrafter"/>
</dbReference>
<dbReference type="InterPro" id="IPR014030">
    <property type="entry name" value="Ketoacyl_synth_N"/>
</dbReference>
<evidence type="ECO:0000256" key="2">
    <source>
        <dbReference type="ARBA" id="ARBA00008467"/>
    </source>
</evidence>
<name>A0A6J5G2I0_9BURK</name>
<dbReference type="RefSeq" id="WP_129563015.1">
    <property type="nucleotide sequence ID" value="NZ_CADIKL010000013.1"/>
</dbReference>
<dbReference type="InterPro" id="IPR014031">
    <property type="entry name" value="Ketoacyl_synth_C"/>
</dbReference>
<dbReference type="GO" id="GO:0006633">
    <property type="term" value="P:fatty acid biosynthetic process"/>
    <property type="evidence" value="ECO:0007669"/>
    <property type="project" value="TreeGrafter"/>
</dbReference>
<dbReference type="InterPro" id="IPR016039">
    <property type="entry name" value="Thiolase-like"/>
</dbReference>
<dbReference type="PANTHER" id="PTHR11712">
    <property type="entry name" value="POLYKETIDE SYNTHASE-RELATED"/>
    <property type="match status" value="1"/>
</dbReference>
<dbReference type="InterPro" id="IPR000794">
    <property type="entry name" value="Beta-ketoacyl_synthase"/>
</dbReference>
<dbReference type="PROSITE" id="PS52004">
    <property type="entry name" value="KS3_2"/>
    <property type="match status" value="1"/>
</dbReference>
<evidence type="ECO:0000256" key="1">
    <source>
        <dbReference type="ARBA" id="ARBA00005194"/>
    </source>
</evidence>
<accession>A0A6J5G2I0</accession>
<evidence type="ECO:0000256" key="4">
    <source>
        <dbReference type="RuleBase" id="RU003694"/>
    </source>
</evidence>
<evidence type="ECO:0000313" key="7">
    <source>
        <dbReference type="Proteomes" id="UP000494119"/>
    </source>
</evidence>
<gene>
    <name evidence="6" type="ORF">LMG28688_03021</name>
</gene>
<keyword evidence="3 4" id="KW-0808">Transferase</keyword>
<sequence length="424" mass="45129">MTVNVPVVLGGAGLQCAYAGSPAELVRRLTARESVAAQPWFSSDREATDLRLPGNPHHARFFVGEAARMPMMERVQQVLERVIAQALQNSNLDEASLADPDLRVYLAGHGMRPDYGDFAGYENRNDEEDRLYFPEKLKGLNISSYAQDELAHRLTARYRLASPPIPIYTASCSAMSSLYLAWQAIRSGFTRRALVAGWMQYTLQDIVFMGGQGVLSVGNSQPFSAQSGGMLPADGACALLLEAGDETPSVTTSPGIHIASCVSYQSSGEAGGAMTADFRAIATTMERALEAAGLKPEDIACVVPHANGAPASDKSEAMAMLKIWGKNGVPVVTYKAQTGYMSVCSGLLDLFVISDALAKQEVVSAQTHLPFDDTLQVDVHANRDVLPLAGGPILKTTLGLDGSVIACVLTQGPLSGGLHELRGS</sequence>
<dbReference type="PANTHER" id="PTHR11712:SF336">
    <property type="entry name" value="3-OXOACYL-[ACYL-CARRIER-PROTEIN] SYNTHASE, MITOCHONDRIAL"/>
    <property type="match status" value="1"/>
</dbReference>
<dbReference type="SMART" id="SM00825">
    <property type="entry name" value="PKS_KS"/>
    <property type="match status" value="1"/>
</dbReference>
<proteinExistence type="inferred from homology"/>
<comment type="pathway">
    <text evidence="1">Lipid metabolism; fatty acid biosynthesis.</text>
</comment>
<dbReference type="InterPro" id="IPR020841">
    <property type="entry name" value="PKS_Beta-ketoAc_synthase_dom"/>
</dbReference>
<evidence type="ECO:0000256" key="3">
    <source>
        <dbReference type="ARBA" id="ARBA00022679"/>
    </source>
</evidence>
<dbReference type="Proteomes" id="UP000494119">
    <property type="component" value="Unassembled WGS sequence"/>
</dbReference>
<protein>
    <recommendedName>
        <fullName evidence="5">Ketosynthase family 3 (KS3) domain-containing protein</fullName>
    </recommendedName>
</protein>
<organism evidence="6 7">
    <name type="scientific">Paraburkholderia caffeinitolerans</name>
    <dbReference type="NCBI Taxonomy" id="1723730"/>
    <lineage>
        <taxon>Bacteria</taxon>
        <taxon>Pseudomonadati</taxon>
        <taxon>Pseudomonadota</taxon>
        <taxon>Betaproteobacteria</taxon>
        <taxon>Burkholderiales</taxon>
        <taxon>Burkholderiaceae</taxon>
        <taxon>Paraburkholderia</taxon>
    </lineage>
</organism>
<dbReference type="Pfam" id="PF02801">
    <property type="entry name" value="Ketoacyl-synt_C"/>
    <property type="match status" value="1"/>
</dbReference>
<comment type="similarity">
    <text evidence="2 4">Belongs to the thiolase-like superfamily. Beta-ketoacyl-ACP synthases family.</text>
</comment>
<dbReference type="Gene3D" id="3.40.47.10">
    <property type="match status" value="1"/>
</dbReference>
<evidence type="ECO:0000313" key="6">
    <source>
        <dbReference type="EMBL" id="CAB3790023.1"/>
    </source>
</evidence>
<dbReference type="AlphaFoldDB" id="A0A6J5G2I0"/>
<evidence type="ECO:0000259" key="5">
    <source>
        <dbReference type="PROSITE" id="PS52004"/>
    </source>
</evidence>